<dbReference type="InterPro" id="IPR050725">
    <property type="entry name" value="CysQ/Inositol_MonoPase"/>
</dbReference>
<protein>
    <recommendedName>
        <fullName evidence="9">3'(2'),5'-bisphosphate nucleotidase CysQ</fullName>
        <ecNumber evidence="9">3.1.3.7</ecNumber>
    </recommendedName>
    <alternativeName>
        <fullName evidence="9">3'(2'),5-bisphosphonucleoside 3'(2')-phosphohydrolase</fullName>
    </alternativeName>
    <alternativeName>
        <fullName evidence="9">3'-phosphoadenosine 5'-phosphate phosphatase</fullName>
        <shortName evidence="9">PAP phosphatase</shortName>
    </alternativeName>
</protein>
<evidence type="ECO:0000256" key="4">
    <source>
        <dbReference type="ARBA" id="ARBA00022519"/>
    </source>
</evidence>
<dbReference type="PROSITE" id="PS00629">
    <property type="entry name" value="IMP_1"/>
    <property type="match status" value="1"/>
</dbReference>
<dbReference type="Gene3D" id="3.40.190.80">
    <property type="match status" value="1"/>
</dbReference>
<reference evidence="11 12" key="1">
    <citation type="submission" date="2018-03" db="EMBL/GenBank/DDBJ databases">
        <title>Genomic Encyclopedia of Archaeal and Bacterial Type Strains, Phase II (KMG-II): from individual species to whole genera.</title>
        <authorList>
            <person name="Goeker M."/>
        </authorList>
    </citation>
    <scope>NUCLEOTIDE SEQUENCE [LARGE SCALE GENOMIC DNA]</scope>
    <source>
        <strain evidence="11 12">DSM 100346</strain>
    </source>
</reference>
<feature type="binding site" evidence="10">
    <location>
        <position position="69"/>
    </location>
    <ligand>
        <name>Mg(2+)</name>
        <dbReference type="ChEBI" id="CHEBI:18420"/>
        <label>1</label>
        <note>catalytic</note>
    </ligand>
</feature>
<feature type="binding site" evidence="10">
    <location>
        <position position="89"/>
    </location>
    <ligand>
        <name>Mg(2+)</name>
        <dbReference type="ChEBI" id="CHEBI:18420"/>
        <label>1</label>
        <note>catalytic</note>
    </ligand>
</feature>
<name>A0A316API9_9BACT</name>
<dbReference type="PRINTS" id="PR00377">
    <property type="entry name" value="IMPHPHTASES"/>
</dbReference>
<feature type="binding site" evidence="9">
    <location>
        <position position="69"/>
    </location>
    <ligand>
        <name>Mg(2+)</name>
        <dbReference type="ChEBI" id="CHEBI:18420"/>
        <label>1</label>
    </ligand>
</feature>
<dbReference type="GO" id="GO:0050427">
    <property type="term" value="P:3'-phosphoadenosine 5'-phosphosulfate metabolic process"/>
    <property type="evidence" value="ECO:0007669"/>
    <property type="project" value="TreeGrafter"/>
</dbReference>
<dbReference type="EMBL" id="QGDT01000002">
    <property type="protein sequence ID" value="PWJ59199.1"/>
    <property type="molecule type" value="Genomic_DNA"/>
</dbReference>
<dbReference type="CDD" id="cd01638">
    <property type="entry name" value="CysQ"/>
    <property type="match status" value="1"/>
</dbReference>
<feature type="binding site" evidence="10">
    <location>
        <position position="91"/>
    </location>
    <ligand>
        <name>Mg(2+)</name>
        <dbReference type="ChEBI" id="CHEBI:18420"/>
        <label>1</label>
        <note>catalytic</note>
    </ligand>
</feature>
<keyword evidence="3 9" id="KW-1003">Cell membrane</keyword>
<dbReference type="RefSeq" id="WP_109673107.1">
    <property type="nucleotide sequence ID" value="NZ_QGDT01000002.1"/>
</dbReference>
<evidence type="ECO:0000256" key="7">
    <source>
        <dbReference type="ARBA" id="ARBA00022842"/>
    </source>
</evidence>
<dbReference type="GO" id="GO:0005886">
    <property type="term" value="C:plasma membrane"/>
    <property type="evidence" value="ECO:0007669"/>
    <property type="project" value="UniProtKB-SubCell"/>
</dbReference>
<feature type="binding site" evidence="9">
    <location>
        <position position="69"/>
    </location>
    <ligand>
        <name>substrate</name>
    </ligand>
</feature>
<dbReference type="PANTHER" id="PTHR43028">
    <property type="entry name" value="3'(2'),5'-BISPHOSPHATE NUCLEOTIDASE 1"/>
    <property type="match status" value="1"/>
</dbReference>
<dbReference type="Proteomes" id="UP000245880">
    <property type="component" value="Unassembled WGS sequence"/>
</dbReference>
<dbReference type="PANTHER" id="PTHR43028:SF5">
    <property type="entry name" value="3'(2'),5'-BISPHOSPHATE NUCLEOTIDASE 1"/>
    <property type="match status" value="1"/>
</dbReference>
<evidence type="ECO:0000256" key="5">
    <source>
        <dbReference type="ARBA" id="ARBA00022723"/>
    </source>
</evidence>
<keyword evidence="7 9" id="KW-0460">Magnesium</keyword>
<organism evidence="11 12">
    <name type="scientific">Dyadobacter jejuensis</name>
    <dbReference type="NCBI Taxonomy" id="1082580"/>
    <lineage>
        <taxon>Bacteria</taxon>
        <taxon>Pseudomonadati</taxon>
        <taxon>Bacteroidota</taxon>
        <taxon>Cytophagia</taxon>
        <taxon>Cytophagales</taxon>
        <taxon>Spirosomataceae</taxon>
        <taxon>Dyadobacter</taxon>
    </lineage>
</organism>
<feature type="binding site" evidence="9">
    <location>
        <position position="214"/>
    </location>
    <ligand>
        <name>Mg(2+)</name>
        <dbReference type="ChEBI" id="CHEBI:18420"/>
        <label>2</label>
    </ligand>
</feature>
<dbReference type="InterPro" id="IPR006240">
    <property type="entry name" value="CysQ"/>
</dbReference>
<dbReference type="GO" id="GO:0008441">
    <property type="term" value="F:3'(2'),5'-bisphosphate nucleotidase activity"/>
    <property type="evidence" value="ECO:0007669"/>
    <property type="project" value="UniProtKB-UniRule"/>
</dbReference>
<proteinExistence type="inferred from homology"/>
<dbReference type="InterPro" id="IPR000760">
    <property type="entry name" value="Inositol_monophosphatase-like"/>
</dbReference>
<evidence type="ECO:0000256" key="3">
    <source>
        <dbReference type="ARBA" id="ARBA00022475"/>
    </source>
</evidence>
<evidence type="ECO:0000313" key="12">
    <source>
        <dbReference type="Proteomes" id="UP000245880"/>
    </source>
</evidence>
<feature type="binding site" evidence="10">
    <location>
        <position position="92"/>
    </location>
    <ligand>
        <name>Mg(2+)</name>
        <dbReference type="ChEBI" id="CHEBI:18420"/>
        <label>1</label>
        <note>catalytic</note>
    </ligand>
</feature>
<evidence type="ECO:0000256" key="10">
    <source>
        <dbReference type="PIRSR" id="PIRSR600760-2"/>
    </source>
</evidence>
<accession>A0A316API9</accession>
<comment type="similarity">
    <text evidence="2 9">Belongs to the inositol monophosphatase superfamily. CysQ family.</text>
</comment>
<gene>
    <name evidence="9" type="primary">cysQ</name>
    <name evidence="11" type="ORF">CLV98_10231</name>
</gene>
<evidence type="ECO:0000256" key="6">
    <source>
        <dbReference type="ARBA" id="ARBA00022801"/>
    </source>
</evidence>
<dbReference type="OrthoDB" id="9772456at2"/>
<dbReference type="HAMAP" id="MF_02095">
    <property type="entry name" value="CysQ"/>
    <property type="match status" value="1"/>
</dbReference>
<dbReference type="InterPro" id="IPR020550">
    <property type="entry name" value="Inositol_monophosphatase_CS"/>
</dbReference>
<evidence type="ECO:0000256" key="9">
    <source>
        <dbReference type="HAMAP-Rule" id="MF_02095"/>
    </source>
</evidence>
<comment type="cofactor">
    <cofactor evidence="9 10">
        <name>Mg(2+)</name>
        <dbReference type="ChEBI" id="CHEBI:18420"/>
    </cofactor>
</comment>
<feature type="binding site" evidence="9">
    <location>
        <position position="89"/>
    </location>
    <ligand>
        <name>Mg(2+)</name>
        <dbReference type="ChEBI" id="CHEBI:18420"/>
        <label>1</label>
    </ligand>
</feature>
<keyword evidence="4" id="KW-0997">Cell inner membrane</keyword>
<feature type="binding site" evidence="9">
    <location>
        <position position="214"/>
    </location>
    <ligand>
        <name>substrate</name>
    </ligand>
</feature>
<comment type="catalytic activity">
    <reaction evidence="1 9">
        <text>adenosine 3',5'-bisphosphate + H2O = AMP + phosphate</text>
        <dbReference type="Rhea" id="RHEA:10040"/>
        <dbReference type="ChEBI" id="CHEBI:15377"/>
        <dbReference type="ChEBI" id="CHEBI:43474"/>
        <dbReference type="ChEBI" id="CHEBI:58343"/>
        <dbReference type="ChEBI" id="CHEBI:456215"/>
        <dbReference type="EC" id="3.1.3.7"/>
    </reaction>
</comment>
<dbReference type="SUPFAM" id="SSF56655">
    <property type="entry name" value="Carbohydrate phosphatase"/>
    <property type="match status" value="1"/>
</dbReference>
<dbReference type="PROSITE" id="PS00630">
    <property type="entry name" value="IMP_2"/>
    <property type="match status" value="1"/>
</dbReference>
<dbReference type="InterPro" id="IPR020583">
    <property type="entry name" value="Inositol_monoP_metal-BS"/>
</dbReference>
<keyword evidence="6 9" id="KW-0378">Hydrolase</keyword>
<keyword evidence="8 9" id="KW-0472">Membrane</keyword>
<dbReference type="EC" id="3.1.3.7" evidence="9"/>
<evidence type="ECO:0000313" key="11">
    <source>
        <dbReference type="EMBL" id="PWJ59199.1"/>
    </source>
</evidence>
<comment type="caution">
    <text evidence="11">The sequence shown here is derived from an EMBL/GenBank/DDBJ whole genome shotgun (WGS) entry which is preliminary data.</text>
</comment>
<feature type="binding site" evidence="9">
    <location>
        <position position="92"/>
    </location>
    <ligand>
        <name>Mg(2+)</name>
        <dbReference type="ChEBI" id="CHEBI:18420"/>
        <label>2</label>
    </ligand>
</feature>
<feature type="binding site" evidence="9">
    <location>
        <position position="91"/>
    </location>
    <ligand>
        <name>Mg(2+)</name>
        <dbReference type="ChEBI" id="CHEBI:18420"/>
        <label>1</label>
    </ligand>
</feature>
<comment type="function">
    <text evidence="9">Converts adenosine-3',5'-bisphosphate (PAP) to AMP.</text>
</comment>
<dbReference type="GO" id="GO:0000287">
    <property type="term" value="F:magnesium ion binding"/>
    <property type="evidence" value="ECO:0007669"/>
    <property type="project" value="UniProtKB-UniRule"/>
</dbReference>
<dbReference type="GO" id="GO:0000103">
    <property type="term" value="P:sulfate assimilation"/>
    <property type="evidence" value="ECO:0007669"/>
    <property type="project" value="TreeGrafter"/>
</dbReference>
<evidence type="ECO:0000256" key="8">
    <source>
        <dbReference type="ARBA" id="ARBA00023136"/>
    </source>
</evidence>
<feature type="binding site" evidence="9">
    <location>
        <position position="89"/>
    </location>
    <ligand>
        <name>Mg(2+)</name>
        <dbReference type="ChEBI" id="CHEBI:18420"/>
        <label>2</label>
    </ligand>
</feature>
<feature type="binding site" evidence="9">
    <location>
        <begin position="91"/>
        <end position="94"/>
    </location>
    <ligand>
        <name>substrate</name>
    </ligand>
</feature>
<evidence type="ECO:0000256" key="2">
    <source>
        <dbReference type="ARBA" id="ARBA00005289"/>
    </source>
</evidence>
<evidence type="ECO:0000256" key="1">
    <source>
        <dbReference type="ARBA" id="ARBA00001625"/>
    </source>
</evidence>
<sequence length="255" mass="27856">MHQIDIAAIIAIAKEAGEAIMAIYEDDQLKGQVAWKADHSPLTLADQAAHGVIQRALLAQYPAIPLLSEEGNLAPYSQRKTWQRYWCVDPLDGTREFINRNGEFTVNIALIEENKPVLGVIYVPVTGVVYAGSARDGAFKVDPQGLQNSLKVRPKADSWVSVGSRSHASEYELKKLSKFPIAKSIAIGSSLKFGLLAEGLAQVYYRHGPTMEWDTAAGHAILKYSGGTLTGPQGEDFLYNKEDLHNGSFLCLVGE</sequence>
<comment type="subcellular location">
    <subcellularLocation>
        <location evidence="9">Cell membrane</location>
        <topology evidence="9">Peripheral membrane protein</topology>
        <orientation evidence="9">Cytoplasmic side</orientation>
    </subcellularLocation>
</comment>
<dbReference type="NCBIfam" id="TIGR01331">
    <property type="entry name" value="bisphos_cysQ"/>
    <property type="match status" value="1"/>
</dbReference>
<dbReference type="Pfam" id="PF00459">
    <property type="entry name" value="Inositol_P"/>
    <property type="match status" value="1"/>
</dbReference>
<keyword evidence="5 9" id="KW-0479">Metal-binding</keyword>
<keyword evidence="12" id="KW-1185">Reference proteome</keyword>
<dbReference type="Gene3D" id="3.30.540.10">
    <property type="entry name" value="Fructose-1,6-Bisphosphatase, subunit A, domain 1"/>
    <property type="match status" value="1"/>
</dbReference>
<dbReference type="GO" id="GO:0046854">
    <property type="term" value="P:phosphatidylinositol phosphate biosynthetic process"/>
    <property type="evidence" value="ECO:0007669"/>
    <property type="project" value="InterPro"/>
</dbReference>
<feature type="binding site" evidence="10">
    <location>
        <position position="214"/>
    </location>
    <ligand>
        <name>Mg(2+)</name>
        <dbReference type="ChEBI" id="CHEBI:18420"/>
        <label>1</label>
        <note>catalytic</note>
    </ligand>
</feature>
<dbReference type="AlphaFoldDB" id="A0A316API9"/>